<dbReference type="AlphaFoldDB" id="A0A1W6ZWJ2"/>
<dbReference type="SUPFAM" id="SSF69737">
    <property type="entry name" value="Urease metallochaperone UreE, C-terminal domain"/>
    <property type="match status" value="1"/>
</dbReference>
<dbReference type="STRING" id="1235591.CAK95_20060"/>
<dbReference type="SUPFAM" id="SSF69287">
    <property type="entry name" value="Urease metallochaperone UreE, N-terminal domain"/>
    <property type="match status" value="1"/>
</dbReference>
<dbReference type="GO" id="GO:0005737">
    <property type="term" value="C:cytoplasm"/>
    <property type="evidence" value="ECO:0007669"/>
    <property type="project" value="UniProtKB-SubCell"/>
</dbReference>
<dbReference type="GO" id="GO:0016151">
    <property type="term" value="F:nickel cation binding"/>
    <property type="evidence" value="ECO:0007669"/>
    <property type="project" value="UniProtKB-UniRule"/>
</dbReference>
<evidence type="ECO:0000256" key="1">
    <source>
        <dbReference type="ARBA" id="ARBA00004496"/>
    </source>
</evidence>
<dbReference type="SMART" id="SM00988">
    <property type="entry name" value="UreE_N"/>
    <property type="match status" value="1"/>
</dbReference>
<dbReference type="InterPro" id="IPR007864">
    <property type="entry name" value="UreE_C_dom"/>
</dbReference>
<sequence length="148" mass="16542">MARAVSVFPAERAEGLTATDTILLDQEQRRMPRGTFKALRGTMVEVALPQGDRLRSGDVLRLDDGSLIEIVAKPEDLLEVRATDRSALARLAWLLGDHHIPVEIHERRLRLHRSDMARALLQPFGPKLLDIEAPFEPEGGAYEAHTHP</sequence>
<dbReference type="Proteomes" id="UP000194137">
    <property type="component" value="Chromosome"/>
</dbReference>
<dbReference type="GO" id="GO:0006457">
    <property type="term" value="P:protein folding"/>
    <property type="evidence" value="ECO:0007669"/>
    <property type="project" value="InterPro"/>
</dbReference>
<name>A0A1W6ZWJ2_9HYPH</name>
<dbReference type="InterPro" id="IPR036118">
    <property type="entry name" value="UreE_N_sf"/>
</dbReference>
<dbReference type="OrthoDB" id="9802215at2"/>
<gene>
    <name evidence="5" type="primary">ureE</name>
    <name evidence="6" type="ORF">CAK95_20060</name>
</gene>
<dbReference type="PIRSF" id="PIRSF036402">
    <property type="entry name" value="Ureas_acces_UreE"/>
    <property type="match status" value="1"/>
</dbReference>
<comment type="similarity">
    <text evidence="5">Belongs to the UreE family.</text>
</comment>
<reference evidence="6 7" key="1">
    <citation type="submission" date="2017-05" db="EMBL/GenBank/DDBJ databases">
        <title>Full genome sequence of Pseudorhodoplanes sinuspersici.</title>
        <authorList>
            <person name="Dastgheib S.M.M."/>
            <person name="Shavandi M."/>
            <person name="Tirandaz H."/>
        </authorList>
    </citation>
    <scope>NUCLEOTIDE SEQUENCE [LARGE SCALE GENOMIC DNA]</scope>
    <source>
        <strain evidence="6 7">RIPI110</strain>
    </source>
</reference>
<keyword evidence="7" id="KW-1185">Reference proteome</keyword>
<accession>A0A1W6ZWJ2</accession>
<dbReference type="EMBL" id="CP021112">
    <property type="protein sequence ID" value="ARQ01135.1"/>
    <property type="molecule type" value="Genomic_DNA"/>
</dbReference>
<organism evidence="6 7">
    <name type="scientific">Pseudorhodoplanes sinuspersici</name>
    <dbReference type="NCBI Taxonomy" id="1235591"/>
    <lineage>
        <taxon>Bacteria</taxon>
        <taxon>Pseudomonadati</taxon>
        <taxon>Pseudomonadota</taxon>
        <taxon>Alphaproteobacteria</taxon>
        <taxon>Hyphomicrobiales</taxon>
        <taxon>Pseudorhodoplanes</taxon>
    </lineage>
</organism>
<evidence type="ECO:0000256" key="3">
    <source>
        <dbReference type="ARBA" id="ARBA00022596"/>
    </source>
</evidence>
<comment type="subcellular location">
    <subcellularLocation>
        <location evidence="1 5">Cytoplasm</location>
    </subcellularLocation>
</comment>
<dbReference type="Pfam" id="PF05194">
    <property type="entry name" value="UreE_C"/>
    <property type="match status" value="1"/>
</dbReference>
<evidence type="ECO:0000313" key="7">
    <source>
        <dbReference type="Proteomes" id="UP000194137"/>
    </source>
</evidence>
<proteinExistence type="inferred from homology"/>
<evidence type="ECO:0000313" key="6">
    <source>
        <dbReference type="EMBL" id="ARQ01135.1"/>
    </source>
</evidence>
<dbReference type="Gene3D" id="2.60.260.20">
    <property type="entry name" value="Urease metallochaperone UreE, N-terminal domain"/>
    <property type="match status" value="1"/>
</dbReference>
<dbReference type="GO" id="GO:0019627">
    <property type="term" value="P:urea metabolic process"/>
    <property type="evidence" value="ECO:0007669"/>
    <property type="project" value="InterPro"/>
</dbReference>
<dbReference type="GO" id="GO:0065003">
    <property type="term" value="P:protein-containing complex assembly"/>
    <property type="evidence" value="ECO:0007669"/>
    <property type="project" value="InterPro"/>
</dbReference>
<dbReference type="Pfam" id="PF02814">
    <property type="entry name" value="UreE_N"/>
    <property type="match status" value="1"/>
</dbReference>
<keyword evidence="4 5" id="KW-0143">Chaperone</keyword>
<dbReference type="InterPro" id="IPR004029">
    <property type="entry name" value="UreE_N"/>
</dbReference>
<keyword evidence="3 5" id="KW-0533">Nickel</keyword>
<dbReference type="InterPro" id="IPR012406">
    <property type="entry name" value="UreE"/>
</dbReference>
<keyword evidence="2 5" id="KW-0963">Cytoplasm</keyword>
<evidence type="ECO:0000256" key="5">
    <source>
        <dbReference type="HAMAP-Rule" id="MF_00822"/>
    </source>
</evidence>
<dbReference type="KEGG" id="psin:CAK95_20060"/>
<evidence type="ECO:0000256" key="2">
    <source>
        <dbReference type="ARBA" id="ARBA00022490"/>
    </source>
</evidence>
<dbReference type="Gene3D" id="3.30.70.790">
    <property type="entry name" value="UreE, C-terminal domain"/>
    <property type="match status" value="1"/>
</dbReference>
<protein>
    <recommendedName>
        <fullName evidence="5">Urease accessory protein UreE</fullName>
    </recommendedName>
</protein>
<comment type="function">
    <text evidence="5">Involved in urease metallocenter assembly. Binds nickel. Probably functions as a nickel donor during metallocenter assembly.</text>
</comment>
<dbReference type="HAMAP" id="MF_00822">
    <property type="entry name" value="UreE"/>
    <property type="match status" value="1"/>
</dbReference>
<dbReference type="GO" id="GO:0051082">
    <property type="term" value="F:unfolded protein binding"/>
    <property type="evidence" value="ECO:0007669"/>
    <property type="project" value="UniProtKB-UniRule"/>
</dbReference>
<evidence type="ECO:0000256" key="4">
    <source>
        <dbReference type="ARBA" id="ARBA00023186"/>
    </source>
</evidence>
<dbReference type="RefSeq" id="WP_086089527.1">
    <property type="nucleotide sequence ID" value="NZ_CP021112.1"/>
</dbReference>